<dbReference type="InterPro" id="IPR012296">
    <property type="entry name" value="Nuclease_put_TT1808"/>
</dbReference>
<dbReference type="STRING" id="471854.Dfer_4778"/>
<dbReference type="AlphaFoldDB" id="C6W5P0"/>
<evidence type="ECO:0000259" key="1">
    <source>
        <dbReference type="Pfam" id="PF05685"/>
    </source>
</evidence>
<dbReference type="OrthoDB" id="668969at2"/>
<proteinExistence type="predicted"/>
<evidence type="ECO:0000313" key="3">
    <source>
        <dbReference type="Proteomes" id="UP000002011"/>
    </source>
</evidence>
<dbReference type="InterPro" id="IPR008538">
    <property type="entry name" value="Uma2"/>
</dbReference>
<feature type="domain" description="Putative restriction endonuclease" evidence="1">
    <location>
        <begin position="12"/>
        <end position="162"/>
    </location>
</feature>
<dbReference type="EMBL" id="CP001619">
    <property type="protein sequence ID" value="ACT95979.1"/>
    <property type="molecule type" value="Genomic_DNA"/>
</dbReference>
<dbReference type="SUPFAM" id="SSF52980">
    <property type="entry name" value="Restriction endonuclease-like"/>
    <property type="match status" value="1"/>
</dbReference>
<dbReference type="RefSeq" id="WP_015814220.1">
    <property type="nucleotide sequence ID" value="NC_013037.1"/>
</dbReference>
<protein>
    <recommendedName>
        <fullName evidence="1">Putative restriction endonuclease domain-containing protein</fullName>
    </recommendedName>
</protein>
<dbReference type="KEGG" id="dfe:Dfer_4778"/>
<keyword evidence="3" id="KW-1185">Reference proteome</keyword>
<dbReference type="eggNOG" id="COG4636">
    <property type="taxonomic scope" value="Bacteria"/>
</dbReference>
<dbReference type="PANTHER" id="PTHR36558:SF1">
    <property type="entry name" value="RESTRICTION ENDONUCLEASE DOMAIN-CONTAINING PROTEIN-RELATED"/>
    <property type="match status" value="1"/>
</dbReference>
<gene>
    <name evidence="2" type="ordered locus">Dfer_4778</name>
</gene>
<name>C6W5P0_DYAFD</name>
<organism evidence="2 3">
    <name type="scientific">Dyadobacter fermentans (strain ATCC 700827 / DSM 18053 / CIP 107007 / KCTC 52180 / NS114)</name>
    <dbReference type="NCBI Taxonomy" id="471854"/>
    <lineage>
        <taxon>Bacteria</taxon>
        <taxon>Pseudomonadati</taxon>
        <taxon>Bacteroidota</taxon>
        <taxon>Cytophagia</taxon>
        <taxon>Cytophagales</taxon>
        <taxon>Spirosomataceae</taxon>
        <taxon>Dyadobacter</taxon>
    </lineage>
</organism>
<evidence type="ECO:0000313" key="2">
    <source>
        <dbReference type="EMBL" id="ACT95979.1"/>
    </source>
</evidence>
<dbReference type="HOGENOM" id="CLU_076312_6_2_10"/>
<dbReference type="Proteomes" id="UP000002011">
    <property type="component" value="Chromosome"/>
</dbReference>
<dbReference type="InterPro" id="IPR011335">
    <property type="entry name" value="Restrct_endonuc-II-like"/>
</dbReference>
<sequence>MTAVAIKMYTQEEYLELERAAEYKSEYYRGEIFAMSGASRYHNRITENLSIEVGGFLKGKPCQSFSRDMRVHIPENTLYTYPDLLIVCGKPEFLDNQTDTLLNPSVIIEVLSPSTEGYDQGKKFHLYRSLKTLTEYVLIDSQEERAEVYRKGSDGVWRLASEADDLEGSIEIAHIGLTLKMADIYSQVDALRQ</sequence>
<dbReference type="Pfam" id="PF05685">
    <property type="entry name" value="Uma2"/>
    <property type="match status" value="1"/>
</dbReference>
<dbReference type="PANTHER" id="PTHR36558">
    <property type="entry name" value="GLR1098 PROTEIN"/>
    <property type="match status" value="1"/>
</dbReference>
<accession>C6W5P0</accession>
<dbReference type="Gene3D" id="3.90.1570.10">
    <property type="entry name" value="tt1808, chain A"/>
    <property type="match status" value="1"/>
</dbReference>
<dbReference type="CDD" id="cd06260">
    <property type="entry name" value="DUF820-like"/>
    <property type="match status" value="1"/>
</dbReference>
<reference evidence="2 3" key="1">
    <citation type="journal article" date="2009" name="Stand. Genomic Sci.">
        <title>Complete genome sequence of Dyadobacter fermentans type strain (NS114).</title>
        <authorList>
            <person name="Lang E."/>
            <person name="Lapidus A."/>
            <person name="Chertkov O."/>
            <person name="Brettin T."/>
            <person name="Detter J.C."/>
            <person name="Han C."/>
            <person name="Copeland A."/>
            <person name="Glavina Del Rio T."/>
            <person name="Nolan M."/>
            <person name="Chen F."/>
            <person name="Lucas S."/>
            <person name="Tice H."/>
            <person name="Cheng J.F."/>
            <person name="Land M."/>
            <person name="Hauser L."/>
            <person name="Chang Y.J."/>
            <person name="Jeffries C.D."/>
            <person name="Kopitz M."/>
            <person name="Bruce D."/>
            <person name="Goodwin L."/>
            <person name="Pitluck S."/>
            <person name="Ovchinnikova G."/>
            <person name="Pati A."/>
            <person name="Ivanova N."/>
            <person name="Mavrommatis K."/>
            <person name="Chen A."/>
            <person name="Palaniappan K."/>
            <person name="Chain P."/>
            <person name="Bristow J."/>
            <person name="Eisen J.A."/>
            <person name="Markowitz V."/>
            <person name="Hugenholtz P."/>
            <person name="Goker M."/>
            <person name="Rohde M."/>
            <person name="Kyrpides N.C."/>
            <person name="Klenk H.P."/>
        </authorList>
    </citation>
    <scope>NUCLEOTIDE SEQUENCE [LARGE SCALE GENOMIC DNA]</scope>
    <source>
        <strain evidence="3">ATCC 700827 / DSM 18053 / CIP 107007 / KCTC 52180 / NS114</strain>
    </source>
</reference>